<dbReference type="PANTHER" id="PTHR47331">
    <property type="entry name" value="PHD-TYPE DOMAIN-CONTAINING PROTEIN"/>
    <property type="match status" value="1"/>
</dbReference>
<dbReference type="Proteomes" id="UP000887458">
    <property type="component" value="Unassembled WGS sequence"/>
</dbReference>
<name>A0ABQ8J1H4_DERPT</name>
<reference evidence="1 2" key="2">
    <citation type="journal article" date="2022" name="Mol. Biol. Evol.">
        <title>Comparative Genomics Reveals Insights into the Divergent Evolution of Astigmatic Mites and Household Pest Adaptations.</title>
        <authorList>
            <person name="Xiong Q."/>
            <person name="Wan A.T."/>
            <person name="Liu X."/>
            <person name="Fung C.S."/>
            <person name="Xiao X."/>
            <person name="Malainual N."/>
            <person name="Hou J."/>
            <person name="Wang L."/>
            <person name="Wang M."/>
            <person name="Yang K.Y."/>
            <person name="Cui Y."/>
            <person name="Leung E.L."/>
            <person name="Nong W."/>
            <person name="Shin S.K."/>
            <person name="Au S.W."/>
            <person name="Jeong K.Y."/>
            <person name="Chew F.T."/>
            <person name="Hui J.H."/>
            <person name="Leung T.F."/>
            <person name="Tungtrongchitr A."/>
            <person name="Zhong N."/>
            <person name="Liu Z."/>
            <person name="Tsui S.K."/>
        </authorList>
    </citation>
    <scope>NUCLEOTIDE SEQUENCE [LARGE SCALE GENOMIC DNA]</scope>
    <source>
        <strain evidence="1">Derp</strain>
    </source>
</reference>
<organism evidence="1 2">
    <name type="scientific">Dermatophagoides pteronyssinus</name>
    <name type="common">European house dust mite</name>
    <dbReference type="NCBI Taxonomy" id="6956"/>
    <lineage>
        <taxon>Eukaryota</taxon>
        <taxon>Metazoa</taxon>
        <taxon>Ecdysozoa</taxon>
        <taxon>Arthropoda</taxon>
        <taxon>Chelicerata</taxon>
        <taxon>Arachnida</taxon>
        <taxon>Acari</taxon>
        <taxon>Acariformes</taxon>
        <taxon>Sarcoptiformes</taxon>
        <taxon>Astigmata</taxon>
        <taxon>Psoroptidia</taxon>
        <taxon>Analgoidea</taxon>
        <taxon>Pyroglyphidae</taxon>
        <taxon>Dermatophagoidinae</taxon>
        <taxon>Dermatophagoides</taxon>
    </lineage>
</organism>
<keyword evidence="2" id="KW-1185">Reference proteome</keyword>
<evidence type="ECO:0000313" key="2">
    <source>
        <dbReference type="Proteomes" id="UP000887458"/>
    </source>
</evidence>
<comment type="caution">
    <text evidence="1">The sequence shown here is derived from an EMBL/GenBank/DDBJ whole genome shotgun (WGS) entry which is preliminary data.</text>
</comment>
<protein>
    <submittedName>
        <fullName evidence="1">Uncharacterized protein</fullName>
    </submittedName>
</protein>
<gene>
    <name evidence="1" type="ORF">DERP_000807</name>
</gene>
<proteinExistence type="predicted"/>
<accession>A0ABQ8J1H4</accession>
<evidence type="ECO:0000313" key="1">
    <source>
        <dbReference type="EMBL" id="KAH9416306.1"/>
    </source>
</evidence>
<reference evidence="1 2" key="1">
    <citation type="journal article" date="2018" name="J. Allergy Clin. Immunol.">
        <title>High-quality assembly of Dermatophagoides pteronyssinus genome and transcriptome reveals a wide range of novel allergens.</title>
        <authorList>
            <person name="Liu X.Y."/>
            <person name="Yang K.Y."/>
            <person name="Wang M.Q."/>
            <person name="Kwok J.S."/>
            <person name="Zeng X."/>
            <person name="Yang Z."/>
            <person name="Xiao X.J."/>
            <person name="Lau C.P."/>
            <person name="Li Y."/>
            <person name="Huang Z.M."/>
            <person name="Ba J.G."/>
            <person name="Yim A.K."/>
            <person name="Ouyang C.Y."/>
            <person name="Ngai S.M."/>
            <person name="Chan T.F."/>
            <person name="Leung E.L."/>
            <person name="Liu L."/>
            <person name="Liu Z.G."/>
            <person name="Tsui S.K."/>
        </authorList>
    </citation>
    <scope>NUCLEOTIDE SEQUENCE [LARGE SCALE GENOMIC DNA]</scope>
    <source>
        <strain evidence="1">Derp</strain>
    </source>
</reference>
<dbReference type="EMBL" id="NJHN03000095">
    <property type="protein sequence ID" value="KAH9416306.1"/>
    <property type="molecule type" value="Genomic_DNA"/>
</dbReference>
<dbReference type="PANTHER" id="PTHR47331:SF5">
    <property type="entry name" value="RIBONUCLEASE H"/>
    <property type="match status" value="1"/>
</dbReference>
<sequence>MTTTTTTITTTTVTNTTSTNTNDVTKTIMSNQSVKFTLIPTETANRNQIKELIDRANITYEAFADNPYNDSASQMIINELLHQITKKCTIATTEELTEMLKVTKKLQKIKATSIVETLPSINNNNDKIKESSIPRFDGNVLTYQRFKKQFYEIVINTTVSNAIKYEYLKTAVKESRRALDIVCNAQDEESIEQIFKMLDLEYDSPIIIFDEVRAQINKCAKFNSSTDFKGWDAIYNVLAKAKQRINDPVQIENIKLQIMAKLPNDVMPSLRANNEHNLEFIFKYVQEMRELSLRLKRPQNFEQPSYQRQQQYRQQNIPTNQCPLCKQTNHKIDKCPKLTTTNLTELISKLKTAKVCIKCGNHRFRNDQQCNQTCLKCNGNHATYLCKNNRPRPAQVNSIDTVDETTIQELPQDF</sequence>